<keyword evidence="2" id="KW-1185">Reference proteome</keyword>
<dbReference type="OrthoDB" id="1023725at2759"/>
<evidence type="ECO:0000313" key="1">
    <source>
        <dbReference type="EMBL" id="CAA2999581.1"/>
    </source>
</evidence>
<gene>
    <name evidence="1" type="ORF">OLEA9_A098522</name>
</gene>
<dbReference type="EMBL" id="CACTIH010005638">
    <property type="protein sequence ID" value="CAA2999581.1"/>
    <property type="molecule type" value="Genomic_DNA"/>
</dbReference>
<organism evidence="1 2">
    <name type="scientific">Olea europaea subsp. europaea</name>
    <dbReference type="NCBI Taxonomy" id="158383"/>
    <lineage>
        <taxon>Eukaryota</taxon>
        <taxon>Viridiplantae</taxon>
        <taxon>Streptophyta</taxon>
        <taxon>Embryophyta</taxon>
        <taxon>Tracheophyta</taxon>
        <taxon>Spermatophyta</taxon>
        <taxon>Magnoliopsida</taxon>
        <taxon>eudicotyledons</taxon>
        <taxon>Gunneridae</taxon>
        <taxon>Pentapetalae</taxon>
        <taxon>asterids</taxon>
        <taxon>lamiids</taxon>
        <taxon>Lamiales</taxon>
        <taxon>Oleaceae</taxon>
        <taxon>Oleeae</taxon>
        <taxon>Olea</taxon>
    </lineage>
</organism>
<dbReference type="Gramene" id="OE9A098522T1">
    <property type="protein sequence ID" value="OE9A098522C1"/>
    <property type="gene ID" value="OE9A098522"/>
</dbReference>
<evidence type="ECO:0000313" key="2">
    <source>
        <dbReference type="Proteomes" id="UP000594638"/>
    </source>
</evidence>
<dbReference type="AlphaFoldDB" id="A0A8S0T426"/>
<accession>A0A8S0T426</accession>
<name>A0A8S0T426_OLEEU</name>
<sequence>MNIINDMYPHASHHHRQNVLEADEVLLDDDILGNNQTSKMSRQEIDNYERLLTEAQKELYPGCKDFFVLTSIVELMQLKVKNLMANKCFDELIGILKRMLPKENQLPPTHRQAQKVL</sequence>
<proteinExistence type="predicted"/>
<protein>
    <submittedName>
        <fullName evidence="1">Uncharacterized protein</fullName>
    </submittedName>
</protein>
<comment type="caution">
    <text evidence="1">The sequence shown here is derived from an EMBL/GenBank/DDBJ whole genome shotgun (WGS) entry which is preliminary data.</text>
</comment>
<reference evidence="1 2" key="1">
    <citation type="submission" date="2019-12" db="EMBL/GenBank/DDBJ databases">
        <authorList>
            <person name="Alioto T."/>
            <person name="Alioto T."/>
            <person name="Gomez Garrido J."/>
        </authorList>
    </citation>
    <scope>NUCLEOTIDE SEQUENCE [LARGE SCALE GENOMIC DNA]</scope>
</reference>
<dbReference type="Proteomes" id="UP000594638">
    <property type="component" value="Unassembled WGS sequence"/>
</dbReference>